<dbReference type="PANTHER" id="PTHR33204:SF29">
    <property type="entry name" value="TRANSCRIPTIONAL REGULATOR"/>
    <property type="match status" value="1"/>
</dbReference>
<evidence type="ECO:0000256" key="3">
    <source>
        <dbReference type="ARBA" id="ARBA00023163"/>
    </source>
</evidence>
<evidence type="ECO:0000256" key="1">
    <source>
        <dbReference type="ARBA" id="ARBA00023015"/>
    </source>
</evidence>
<accession>A0A1L5FAZ8</accession>
<evidence type="ECO:0000313" key="5">
    <source>
        <dbReference type="EMBL" id="APM40186.1"/>
    </source>
</evidence>
<name>A0A1L5FAZ8_CLOKL</name>
<keyword evidence="1" id="KW-0805">Transcription regulation</keyword>
<protein>
    <submittedName>
        <fullName evidence="5">Transcriptional regulator</fullName>
    </submittedName>
</protein>
<reference evidence="5 6" key="1">
    <citation type="submission" date="2016-12" db="EMBL/GenBank/DDBJ databases">
        <title>Complete genome sequence of Clostridium kluyveri JZZ isolated from the pit mud of a Chinese flavor liquor-making factory.</title>
        <authorList>
            <person name="Wang Y."/>
        </authorList>
    </citation>
    <scope>NUCLEOTIDE SEQUENCE [LARGE SCALE GENOMIC DNA]</scope>
    <source>
        <strain evidence="5 6">JZZ</strain>
    </source>
</reference>
<organism evidence="5 6">
    <name type="scientific">Clostridium kluyveri</name>
    <dbReference type="NCBI Taxonomy" id="1534"/>
    <lineage>
        <taxon>Bacteria</taxon>
        <taxon>Bacillati</taxon>
        <taxon>Bacillota</taxon>
        <taxon>Clostridia</taxon>
        <taxon>Eubacteriales</taxon>
        <taxon>Clostridiaceae</taxon>
        <taxon>Clostridium</taxon>
    </lineage>
</organism>
<evidence type="ECO:0000313" key="6">
    <source>
        <dbReference type="Proteomes" id="UP000184604"/>
    </source>
</evidence>
<dbReference type="SUPFAM" id="SSF46785">
    <property type="entry name" value="Winged helix' DNA-binding domain"/>
    <property type="match status" value="1"/>
</dbReference>
<dbReference type="InterPro" id="IPR036388">
    <property type="entry name" value="WH-like_DNA-bd_sf"/>
</dbReference>
<evidence type="ECO:0000256" key="2">
    <source>
        <dbReference type="ARBA" id="ARBA00023125"/>
    </source>
</evidence>
<dbReference type="EMBL" id="CP018335">
    <property type="protein sequence ID" value="APM40186.1"/>
    <property type="molecule type" value="Genomic_DNA"/>
</dbReference>
<dbReference type="GO" id="GO:0003677">
    <property type="term" value="F:DNA binding"/>
    <property type="evidence" value="ECO:0007669"/>
    <property type="project" value="UniProtKB-KW"/>
</dbReference>
<dbReference type="Proteomes" id="UP000184604">
    <property type="component" value="Chromosome"/>
</dbReference>
<dbReference type="RefSeq" id="WP_073539789.1">
    <property type="nucleotide sequence ID" value="NZ_CP018335.1"/>
</dbReference>
<feature type="domain" description="HTH hxlR-type" evidence="4">
    <location>
        <begin position="11"/>
        <end position="108"/>
    </location>
</feature>
<proteinExistence type="predicted"/>
<dbReference type="Gene3D" id="1.10.10.10">
    <property type="entry name" value="Winged helix-like DNA-binding domain superfamily/Winged helix DNA-binding domain"/>
    <property type="match status" value="1"/>
</dbReference>
<keyword evidence="2" id="KW-0238">DNA-binding</keyword>
<dbReference type="OrthoDB" id="9791143at2"/>
<evidence type="ECO:0000259" key="4">
    <source>
        <dbReference type="PROSITE" id="PS51118"/>
    </source>
</evidence>
<dbReference type="Pfam" id="PF01638">
    <property type="entry name" value="HxlR"/>
    <property type="match status" value="1"/>
</dbReference>
<dbReference type="AlphaFoldDB" id="A0A1L5FAZ8"/>
<dbReference type="InterPro" id="IPR002577">
    <property type="entry name" value="HTH_HxlR"/>
</dbReference>
<sequence length="108" mass="12759">MNSFEDKYGSCGMRYTMSIVEGEWKWIILWKIYEAKVIRYNKLKNSLEPIAHKTLSAQLKGLEISNLIHREQYNEVPPKVEYSLTEEGMTLIPILELMNKWGNEHIKK</sequence>
<dbReference type="PANTHER" id="PTHR33204">
    <property type="entry name" value="TRANSCRIPTIONAL REGULATOR, MARR FAMILY"/>
    <property type="match status" value="1"/>
</dbReference>
<dbReference type="PROSITE" id="PS51118">
    <property type="entry name" value="HTH_HXLR"/>
    <property type="match status" value="1"/>
</dbReference>
<keyword evidence="3" id="KW-0804">Transcription</keyword>
<dbReference type="InterPro" id="IPR036390">
    <property type="entry name" value="WH_DNA-bd_sf"/>
</dbReference>
<gene>
    <name evidence="5" type="ORF">BS101_16270</name>
</gene>